<accession>A0A364L6Y2</accession>
<dbReference type="OrthoDB" id="2593732at2759"/>
<keyword evidence="8" id="KW-1185">Reference proteome</keyword>
<proteinExistence type="predicted"/>
<dbReference type="Gene3D" id="4.10.240.10">
    <property type="entry name" value="Zn(2)-C6 fungal-type DNA-binding domain"/>
    <property type="match status" value="1"/>
</dbReference>
<dbReference type="CDD" id="cd00067">
    <property type="entry name" value="GAL4"/>
    <property type="match status" value="1"/>
</dbReference>
<dbReference type="GO" id="GO:0006351">
    <property type="term" value="P:DNA-templated transcription"/>
    <property type="evidence" value="ECO:0007669"/>
    <property type="project" value="InterPro"/>
</dbReference>
<sequence length="618" mass="70914">MPSKRRNQKSTACEGCKARKIKCSGGPPCESCVRYGVECVVDESQDGRRRIAHKRTIDDLEKDRHLLLDLVASMRDGKNTYVEQLLSLIRGHASLAEIRAFIDAQVREAHIEKTPELERLRQEIQESRNVRAREMRSIMDVERLSDIPIYKVPAKPWVTVTDDDELVSHLISLWFTWNNPFYNFVHRENFIRDMQAGQLDCKYCSPLLVNAILAEASALSDYVEVYGTPNDVATRGEKFLAAARSQIATMDDYSALTTIQGVAILSVAMAVVGKDRTGSMFLGMTRRAAQEYENLVAKVNTEEEGDDSISYALWGFFNMITTYSTSLMRYEYIATPRYPRPKPSHNTVWDVWSPYPRQGEVVPGHISCVSHGWSDLMIILRGFGEWIAAKEVQPDSELVSNGKTFYKNLQKWEADLPDCMKAESASVPQILLLHMHYQTIIMQFFGVVRSHGIEFDQIDIQDVRIKAAHKVLDLVNVHRRKWGIQRMSPTLIHWLGVSLFTLLEALDEDTNRKAFTELCVVTRACSRRYMLSKGILRMIQINAANMNISLPEEARALFIDFNEKDWEEKHRAQFSSLYPNFSSTFQDREGENLEMDKFLDKWDKINLNNETQLDVSQK</sequence>
<keyword evidence="5" id="KW-0539">Nucleus</keyword>
<evidence type="ECO:0000256" key="4">
    <source>
        <dbReference type="ARBA" id="ARBA00023163"/>
    </source>
</evidence>
<dbReference type="Pfam" id="PF04082">
    <property type="entry name" value="Fungal_trans"/>
    <property type="match status" value="1"/>
</dbReference>
<evidence type="ECO:0000313" key="8">
    <source>
        <dbReference type="Proteomes" id="UP000249363"/>
    </source>
</evidence>
<dbReference type="AlphaFoldDB" id="A0A364L6Y2"/>
<dbReference type="STRING" id="1196081.A0A364L6Y2"/>
<dbReference type="EMBL" id="MIKG01000016">
    <property type="protein sequence ID" value="RAO71556.1"/>
    <property type="molecule type" value="Genomic_DNA"/>
</dbReference>
<organism evidence="7 8">
    <name type="scientific">Talaromyces amestolkiae</name>
    <dbReference type="NCBI Taxonomy" id="1196081"/>
    <lineage>
        <taxon>Eukaryota</taxon>
        <taxon>Fungi</taxon>
        <taxon>Dikarya</taxon>
        <taxon>Ascomycota</taxon>
        <taxon>Pezizomycotina</taxon>
        <taxon>Eurotiomycetes</taxon>
        <taxon>Eurotiomycetidae</taxon>
        <taxon>Eurotiales</taxon>
        <taxon>Trichocomaceae</taxon>
        <taxon>Talaromyces</taxon>
        <taxon>Talaromyces sect. Talaromyces</taxon>
    </lineage>
</organism>
<dbReference type="CDD" id="cd12148">
    <property type="entry name" value="fungal_TF_MHR"/>
    <property type="match status" value="1"/>
</dbReference>
<dbReference type="PROSITE" id="PS50048">
    <property type="entry name" value="ZN2_CY6_FUNGAL_2"/>
    <property type="match status" value="1"/>
</dbReference>
<dbReference type="SMART" id="SM00066">
    <property type="entry name" value="GAL4"/>
    <property type="match status" value="1"/>
</dbReference>
<keyword evidence="4" id="KW-0804">Transcription</keyword>
<dbReference type="Pfam" id="PF00172">
    <property type="entry name" value="Zn_clus"/>
    <property type="match status" value="1"/>
</dbReference>
<dbReference type="GO" id="GO:0008270">
    <property type="term" value="F:zinc ion binding"/>
    <property type="evidence" value="ECO:0007669"/>
    <property type="project" value="InterPro"/>
</dbReference>
<comment type="caution">
    <text evidence="7">The sequence shown here is derived from an EMBL/GenBank/DDBJ whole genome shotgun (WGS) entry which is preliminary data.</text>
</comment>
<dbReference type="PANTHER" id="PTHR47256:SF4">
    <property type="entry name" value="ZN(II)2CYS6 TRANSCRIPTION FACTOR (EUROFUNG)"/>
    <property type="match status" value="1"/>
</dbReference>
<dbReference type="SUPFAM" id="SSF57701">
    <property type="entry name" value="Zn2/Cys6 DNA-binding domain"/>
    <property type="match status" value="1"/>
</dbReference>
<evidence type="ECO:0000313" key="7">
    <source>
        <dbReference type="EMBL" id="RAO71556.1"/>
    </source>
</evidence>
<gene>
    <name evidence="7" type="ORF">BHQ10_007568</name>
</gene>
<dbReference type="InterPro" id="IPR036864">
    <property type="entry name" value="Zn2-C6_fun-type_DNA-bd_sf"/>
</dbReference>
<dbReference type="GeneID" id="63796783"/>
<feature type="domain" description="Zn(2)-C6 fungal-type" evidence="6">
    <location>
        <begin position="12"/>
        <end position="41"/>
    </location>
</feature>
<evidence type="ECO:0000256" key="2">
    <source>
        <dbReference type="ARBA" id="ARBA00023015"/>
    </source>
</evidence>
<dbReference type="InterPro" id="IPR053187">
    <property type="entry name" value="Notoamide_regulator"/>
</dbReference>
<dbReference type="PROSITE" id="PS00463">
    <property type="entry name" value="ZN2_CY6_FUNGAL_1"/>
    <property type="match status" value="1"/>
</dbReference>
<name>A0A364L6Y2_TALAM</name>
<dbReference type="InterPro" id="IPR007219">
    <property type="entry name" value="XnlR_reg_dom"/>
</dbReference>
<reference evidence="7 8" key="1">
    <citation type="journal article" date="2017" name="Biotechnol. Biofuels">
        <title>Differential beta-glucosidase expression as a function of carbon source availability in Talaromyces amestolkiae: a genomic and proteomic approach.</title>
        <authorList>
            <person name="de Eugenio L.I."/>
            <person name="Mendez-Liter J.A."/>
            <person name="Nieto-Dominguez M."/>
            <person name="Alonso L."/>
            <person name="Gil-Munoz J."/>
            <person name="Barriuso J."/>
            <person name="Prieto A."/>
            <person name="Martinez M.J."/>
        </authorList>
    </citation>
    <scope>NUCLEOTIDE SEQUENCE [LARGE SCALE GENOMIC DNA]</scope>
    <source>
        <strain evidence="7 8">CIB</strain>
    </source>
</reference>
<keyword evidence="3" id="KW-0238">DNA-binding</keyword>
<dbReference type="InterPro" id="IPR001138">
    <property type="entry name" value="Zn2Cys6_DnaBD"/>
</dbReference>
<dbReference type="Proteomes" id="UP000249363">
    <property type="component" value="Unassembled WGS sequence"/>
</dbReference>
<dbReference type="GO" id="GO:0003677">
    <property type="term" value="F:DNA binding"/>
    <property type="evidence" value="ECO:0007669"/>
    <property type="project" value="UniProtKB-KW"/>
</dbReference>
<keyword evidence="2" id="KW-0805">Transcription regulation</keyword>
<dbReference type="GO" id="GO:0000981">
    <property type="term" value="F:DNA-binding transcription factor activity, RNA polymerase II-specific"/>
    <property type="evidence" value="ECO:0007669"/>
    <property type="project" value="InterPro"/>
</dbReference>
<dbReference type="PANTHER" id="PTHR47256">
    <property type="entry name" value="ZN(II)2CYS6 TRANSCRIPTION FACTOR (EUROFUNG)-RELATED"/>
    <property type="match status" value="1"/>
</dbReference>
<protein>
    <recommendedName>
        <fullName evidence="6">Zn(2)-C6 fungal-type domain-containing protein</fullName>
    </recommendedName>
</protein>
<evidence type="ECO:0000259" key="6">
    <source>
        <dbReference type="PROSITE" id="PS50048"/>
    </source>
</evidence>
<evidence type="ECO:0000256" key="3">
    <source>
        <dbReference type="ARBA" id="ARBA00023125"/>
    </source>
</evidence>
<evidence type="ECO:0000256" key="1">
    <source>
        <dbReference type="ARBA" id="ARBA00022723"/>
    </source>
</evidence>
<evidence type="ECO:0000256" key="5">
    <source>
        <dbReference type="ARBA" id="ARBA00023242"/>
    </source>
</evidence>
<dbReference type="RefSeq" id="XP_040736071.1">
    <property type="nucleotide sequence ID" value="XM_040880277.1"/>
</dbReference>
<keyword evidence="1" id="KW-0479">Metal-binding</keyword>